<organism evidence="6 7">
    <name type="scientific">Diploptera punctata</name>
    <name type="common">Pacific beetle cockroach</name>
    <dbReference type="NCBI Taxonomy" id="6984"/>
    <lineage>
        <taxon>Eukaryota</taxon>
        <taxon>Metazoa</taxon>
        <taxon>Ecdysozoa</taxon>
        <taxon>Arthropoda</taxon>
        <taxon>Hexapoda</taxon>
        <taxon>Insecta</taxon>
        <taxon>Pterygota</taxon>
        <taxon>Neoptera</taxon>
        <taxon>Polyneoptera</taxon>
        <taxon>Dictyoptera</taxon>
        <taxon>Blattodea</taxon>
        <taxon>Blaberoidea</taxon>
        <taxon>Blaberidae</taxon>
        <taxon>Diplopterinae</taxon>
        <taxon>Diploptera</taxon>
    </lineage>
</organism>
<feature type="non-terminal residue" evidence="6">
    <location>
        <position position="1"/>
    </location>
</feature>
<reference evidence="6" key="1">
    <citation type="journal article" date="2023" name="IScience">
        <title>Live-bearing cockroach genome reveals convergent evolutionary mechanisms linked to viviparity in insects and beyond.</title>
        <authorList>
            <person name="Fouks B."/>
            <person name="Harrison M.C."/>
            <person name="Mikhailova A.A."/>
            <person name="Marchal E."/>
            <person name="English S."/>
            <person name="Carruthers M."/>
            <person name="Jennings E.C."/>
            <person name="Chiamaka E.L."/>
            <person name="Frigard R.A."/>
            <person name="Pippel M."/>
            <person name="Attardo G.M."/>
            <person name="Benoit J.B."/>
            <person name="Bornberg-Bauer E."/>
            <person name="Tobe S.S."/>
        </authorList>
    </citation>
    <scope>NUCLEOTIDE SEQUENCE</scope>
    <source>
        <strain evidence="6">Stay&amp;Tobe</strain>
    </source>
</reference>
<dbReference type="EMBL" id="JASPKZ010010287">
    <property type="protein sequence ID" value="KAJ9574450.1"/>
    <property type="molecule type" value="Genomic_DNA"/>
</dbReference>
<evidence type="ECO:0008006" key="8">
    <source>
        <dbReference type="Google" id="ProtNLM"/>
    </source>
</evidence>
<feature type="region of interest" description="Disordered" evidence="5">
    <location>
        <begin position="215"/>
        <end position="238"/>
    </location>
</feature>
<accession>A0AAD8E202</accession>
<dbReference type="InterPro" id="IPR050370">
    <property type="entry name" value="HES_HEY"/>
</dbReference>
<keyword evidence="4" id="KW-0539">Nucleus</keyword>
<sequence>MNALQTRVIKKANCRFNIGKINLLFTHVNVTSRQIISRFVRCQSNMDVATLKSGTIVTNLGKFYDNLKQPPRHNRVTEITRQTDQYVTPLSVHTTNLQEIISMRDSIIFRKKRAEGENVSKLEKADILELTVRHLHRLRRPRDAVEDAHRFQPKCRIQSVRYRSLSVLLSLPGLDARVGRRLVAHLGQCQPQHQQPSPPGPLSVQVPATSRLCYSPPISPSSASPAVSPVSHFRSPQP</sequence>
<proteinExistence type="predicted"/>
<dbReference type="Proteomes" id="UP001233999">
    <property type="component" value="Unassembled WGS sequence"/>
</dbReference>
<evidence type="ECO:0000256" key="1">
    <source>
        <dbReference type="ARBA" id="ARBA00004123"/>
    </source>
</evidence>
<reference evidence="6" key="2">
    <citation type="submission" date="2023-05" db="EMBL/GenBank/DDBJ databases">
        <authorList>
            <person name="Fouks B."/>
        </authorList>
    </citation>
    <scope>NUCLEOTIDE SEQUENCE</scope>
    <source>
        <strain evidence="6">Stay&amp;Tobe</strain>
        <tissue evidence="6">Testes</tissue>
    </source>
</reference>
<dbReference type="GO" id="GO:0046983">
    <property type="term" value="F:protein dimerization activity"/>
    <property type="evidence" value="ECO:0007669"/>
    <property type="project" value="InterPro"/>
</dbReference>
<keyword evidence="3" id="KW-0804">Transcription</keyword>
<feature type="compositionally biased region" description="Low complexity" evidence="5">
    <location>
        <begin position="220"/>
        <end position="231"/>
    </location>
</feature>
<evidence type="ECO:0000256" key="5">
    <source>
        <dbReference type="SAM" id="MobiDB-lite"/>
    </source>
</evidence>
<comment type="caution">
    <text evidence="6">The sequence shown here is derived from an EMBL/GenBank/DDBJ whole genome shotgun (WGS) entry which is preliminary data.</text>
</comment>
<dbReference type="GO" id="GO:0005634">
    <property type="term" value="C:nucleus"/>
    <property type="evidence" value="ECO:0007669"/>
    <property type="project" value="UniProtKB-SubCell"/>
</dbReference>
<dbReference type="InterPro" id="IPR036638">
    <property type="entry name" value="HLH_DNA-bd_sf"/>
</dbReference>
<gene>
    <name evidence="6" type="ORF">L9F63_008376</name>
</gene>
<name>A0AAD8E202_DIPPU</name>
<dbReference type="PANTHER" id="PTHR10985">
    <property type="entry name" value="BASIC HELIX-LOOP-HELIX TRANSCRIPTION FACTOR, HES-RELATED"/>
    <property type="match status" value="1"/>
</dbReference>
<evidence type="ECO:0000256" key="4">
    <source>
        <dbReference type="ARBA" id="ARBA00023242"/>
    </source>
</evidence>
<protein>
    <recommendedName>
        <fullName evidence="8">BHLH domain-containing protein</fullName>
    </recommendedName>
</protein>
<evidence type="ECO:0000313" key="6">
    <source>
        <dbReference type="EMBL" id="KAJ9574450.1"/>
    </source>
</evidence>
<keyword evidence="7" id="KW-1185">Reference proteome</keyword>
<evidence type="ECO:0000256" key="3">
    <source>
        <dbReference type="ARBA" id="ARBA00023163"/>
    </source>
</evidence>
<dbReference type="Gene3D" id="4.10.280.10">
    <property type="entry name" value="Helix-loop-helix DNA-binding domain"/>
    <property type="match status" value="1"/>
</dbReference>
<comment type="subcellular location">
    <subcellularLocation>
        <location evidence="1">Nucleus</location>
    </subcellularLocation>
</comment>
<keyword evidence="2" id="KW-0805">Transcription regulation</keyword>
<dbReference type="AlphaFoldDB" id="A0AAD8E202"/>
<evidence type="ECO:0000313" key="7">
    <source>
        <dbReference type="Proteomes" id="UP001233999"/>
    </source>
</evidence>
<evidence type="ECO:0000256" key="2">
    <source>
        <dbReference type="ARBA" id="ARBA00023015"/>
    </source>
</evidence>